<feature type="compositionally biased region" description="Basic and acidic residues" evidence="1">
    <location>
        <begin position="274"/>
        <end position="285"/>
    </location>
</feature>
<gene>
    <name evidence="2" type="ORF">B9Z65_5599</name>
</gene>
<feature type="compositionally biased region" description="Polar residues" evidence="1">
    <location>
        <begin position="114"/>
        <end position="134"/>
    </location>
</feature>
<feature type="compositionally biased region" description="Low complexity" evidence="1">
    <location>
        <begin position="212"/>
        <end position="223"/>
    </location>
</feature>
<keyword evidence="3" id="KW-1185">Reference proteome</keyword>
<proteinExistence type="predicted"/>
<feature type="compositionally biased region" description="Basic residues" evidence="1">
    <location>
        <begin position="158"/>
        <end position="170"/>
    </location>
</feature>
<name>A0A2P7Z388_9PEZI</name>
<organism evidence="2 3">
    <name type="scientific">Elsinoe australis</name>
    <dbReference type="NCBI Taxonomy" id="40998"/>
    <lineage>
        <taxon>Eukaryota</taxon>
        <taxon>Fungi</taxon>
        <taxon>Dikarya</taxon>
        <taxon>Ascomycota</taxon>
        <taxon>Pezizomycotina</taxon>
        <taxon>Dothideomycetes</taxon>
        <taxon>Dothideomycetidae</taxon>
        <taxon>Myriangiales</taxon>
        <taxon>Elsinoaceae</taxon>
        <taxon>Elsinoe</taxon>
    </lineage>
</organism>
<sequence>MPNWDWARTLSQYITGPLRSQQETNQNHNPTSPAGLSAPGHNSTSFIPHQEPHFTKGPSQHLGFSHEHRKQHDLPEPFSERLSGAVKSEEWEQGSEVNPAKREARDRHAKSAKQKNSSVYWNESSAQQSSNTMPKPQIRGYQPMNTLNNGRPGLIQTPHKRQTYGKHASRPGKTNSPFFTDPQPSRYREPDSGIDLTGQDNSERPGKRLKTSHSSPVYRPSHSSSREYSQDPIETSEGEEFTPLDSKRAGAAADPDCVKWQKSSSRMSNGLPKSDSHERRHDTAQRSRHSKSAVNLSSPGSRPMRTRQSFTMLDDAERNSDHFKPDPPSEKELQAKQRNPHAKKSLRSGEHSSSPIAIEDHQPGMYPSIKSYPE</sequence>
<evidence type="ECO:0000313" key="3">
    <source>
        <dbReference type="Proteomes" id="UP000243723"/>
    </source>
</evidence>
<evidence type="ECO:0000313" key="2">
    <source>
        <dbReference type="EMBL" id="PSK42677.1"/>
    </source>
</evidence>
<comment type="caution">
    <text evidence="2">The sequence shown here is derived from an EMBL/GenBank/DDBJ whole genome shotgun (WGS) entry which is preliminary data.</text>
</comment>
<accession>A0A2P7Z388</accession>
<feature type="compositionally biased region" description="Basic and acidic residues" evidence="1">
    <location>
        <begin position="315"/>
        <end position="335"/>
    </location>
</feature>
<dbReference type="EMBL" id="NHZQ01000334">
    <property type="protein sequence ID" value="PSK42677.1"/>
    <property type="molecule type" value="Genomic_DNA"/>
</dbReference>
<dbReference type="AlphaFoldDB" id="A0A2P7Z388"/>
<protein>
    <submittedName>
        <fullName evidence="2">Uncharacterized protein</fullName>
    </submittedName>
</protein>
<feature type="region of interest" description="Disordered" evidence="1">
    <location>
        <begin position="19"/>
        <end position="374"/>
    </location>
</feature>
<evidence type="ECO:0000256" key="1">
    <source>
        <dbReference type="SAM" id="MobiDB-lite"/>
    </source>
</evidence>
<feature type="compositionally biased region" description="Polar residues" evidence="1">
    <location>
        <begin position="19"/>
        <end position="47"/>
    </location>
</feature>
<feature type="compositionally biased region" description="Basic and acidic residues" evidence="1">
    <location>
        <begin position="64"/>
        <end position="79"/>
    </location>
</feature>
<dbReference type="Proteomes" id="UP000243723">
    <property type="component" value="Unassembled WGS sequence"/>
</dbReference>
<reference evidence="2 3" key="1">
    <citation type="submission" date="2017-05" db="EMBL/GenBank/DDBJ databases">
        <title>Draft genome sequence of Elsinoe australis.</title>
        <authorList>
            <person name="Cheng Q."/>
        </authorList>
    </citation>
    <scope>NUCLEOTIDE SEQUENCE [LARGE SCALE GENOMIC DNA]</scope>
    <source>
        <strain evidence="2 3">NL1</strain>
    </source>
</reference>
<feature type="compositionally biased region" description="Polar residues" evidence="1">
    <location>
        <begin position="292"/>
        <end position="311"/>
    </location>
</feature>